<sequence>MPKSASTPSRARAGARPSAVRPRPPRPTPSRICTCGAPKTGAPPQTPPATPAPQALLIDATFRAPASSGARSINLAAALAVRMWFPPDAHRSATPPPSPTMAELSPVSTPDASTSPSPSPSTSTPLHPPNAHHPPAPNLPSQSVLTLRTFLTQALHKTGLSTHCLFFSLLLMLRLATAVRDSNIRPEPTAEIRLVGVALLLADATLNDCPVPTRVWAGLLGLEKGEVVRMKMEFLRGIGFDLSVGKSYGMFLARVVVPLLEAGVGGNGEGLGVLDIPGSVRLNVRHIYESGKARGSRGNSAPSKIQSKKAATLRNRQIARLATATSGFCHLSLDVGLGVVAAPLPLPAKGLIGSICISPPLLPDNQEAVRASRNSNPMVSDDAFTIPPILSPRALRPLDLSADILSPAKRRGQKRAPPAATPRLQRRCPSIPAQ</sequence>
<name>A0A4P9WGD3_9FUNG</name>
<feature type="region of interest" description="Disordered" evidence="1">
    <location>
        <begin position="90"/>
        <end position="139"/>
    </location>
</feature>
<feature type="compositionally biased region" description="Low complexity" evidence="1">
    <location>
        <begin position="105"/>
        <end position="125"/>
    </location>
</feature>
<dbReference type="AlphaFoldDB" id="A0A4P9WGD3"/>
<dbReference type="Gene3D" id="1.10.472.10">
    <property type="entry name" value="Cyclin-like"/>
    <property type="match status" value="1"/>
</dbReference>
<reference evidence="3" key="1">
    <citation type="journal article" date="2018" name="Nat. Microbiol.">
        <title>Leveraging single-cell genomics to expand the fungal tree of life.</title>
        <authorList>
            <person name="Ahrendt S.R."/>
            <person name="Quandt C.A."/>
            <person name="Ciobanu D."/>
            <person name="Clum A."/>
            <person name="Salamov A."/>
            <person name="Andreopoulos B."/>
            <person name="Cheng J.F."/>
            <person name="Woyke T."/>
            <person name="Pelin A."/>
            <person name="Henrissat B."/>
            <person name="Reynolds N.K."/>
            <person name="Benny G.L."/>
            <person name="Smith M.E."/>
            <person name="James T.Y."/>
            <person name="Grigoriev I.V."/>
        </authorList>
    </citation>
    <scope>NUCLEOTIDE SEQUENCE [LARGE SCALE GENOMIC DNA]</scope>
</reference>
<dbReference type="EMBL" id="KZ995337">
    <property type="protein sequence ID" value="RKO90873.1"/>
    <property type="molecule type" value="Genomic_DNA"/>
</dbReference>
<gene>
    <name evidence="2" type="ORF">BDK51DRAFT_42603</name>
</gene>
<keyword evidence="3" id="KW-1185">Reference proteome</keyword>
<protein>
    <submittedName>
        <fullName evidence="2">Uncharacterized protein</fullName>
    </submittedName>
</protein>
<evidence type="ECO:0000313" key="3">
    <source>
        <dbReference type="Proteomes" id="UP000269721"/>
    </source>
</evidence>
<feature type="region of interest" description="Disordered" evidence="1">
    <location>
        <begin position="1"/>
        <end position="52"/>
    </location>
</feature>
<evidence type="ECO:0000313" key="2">
    <source>
        <dbReference type="EMBL" id="RKO90873.1"/>
    </source>
</evidence>
<organism evidence="2 3">
    <name type="scientific">Blyttiomyces helicus</name>
    <dbReference type="NCBI Taxonomy" id="388810"/>
    <lineage>
        <taxon>Eukaryota</taxon>
        <taxon>Fungi</taxon>
        <taxon>Fungi incertae sedis</taxon>
        <taxon>Chytridiomycota</taxon>
        <taxon>Chytridiomycota incertae sedis</taxon>
        <taxon>Chytridiomycetes</taxon>
        <taxon>Chytridiomycetes incertae sedis</taxon>
        <taxon>Blyttiomyces</taxon>
    </lineage>
</organism>
<accession>A0A4P9WGD3</accession>
<dbReference type="CDD" id="cd20557">
    <property type="entry name" value="CYCLIN_ScPCL1-like"/>
    <property type="match status" value="1"/>
</dbReference>
<dbReference type="OrthoDB" id="286814at2759"/>
<feature type="compositionally biased region" description="Low complexity" evidence="1">
    <location>
        <begin position="1"/>
        <end position="21"/>
    </location>
</feature>
<proteinExistence type="predicted"/>
<dbReference type="Proteomes" id="UP000269721">
    <property type="component" value="Unassembled WGS sequence"/>
</dbReference>
<evidence type="ECO:0000256" key="1">
    <source>
        <dbReference type="SAM" id="MobiDB-lite"/>
    </source>
</evidence>
<feature type="compositionally biased region" description="Pro residues" evidence="1">
    <location>
        <begin position="126"/>
        <end position="138"/>
    </location>
</feature>
<feature type="region of interest" description="Disordered" evidence="1">
    <location>
        <begin position="406"/>
        <end position="434"/>
    </location>
</feature>